<accession>A0A2Z4ACE6</accession>
<evidence type="ECO:0000256" key="3">
    <source>
        <dbReference type="ARBA" id="ARBA00022676"/>
    </source>
</evidence>
<dbReference type="InterPro" id="IPR004467">
    <property type="entry name" value="Or_phspho_trans_dom"/>
</dbReference>
<dbReference type="InterPro" id="IPR029057">
    <property type="entry name" value="PRTase-like"/>
</dbReference>
<feature type="binding site" description="in other chain" evidence="6">
    <location>
        <position position="23"/>
    </location>
    <ligand>
        <name>5-phospho-alpha-D-ribose 1-diphosphate</name>
        <dbReference type="ChEBI" id="CHEBI:58017"/>
        <note>ligand shared between dimeric partners</note>
    </ligand>
</feature>
<keyword evidence="4 6" id="KW-0808">Transferase</keyword>
<dbReference type="EC" id="2.4.2.10" evidence="2 6"/>
<evidence type="ECO:0000259" key="7">
    <source>
        <dbReference type="Pfam" id="PF00156"/>
    </source>
</evidence>
<feature type="domain" description="Phosphoribosyltransferase" evidence="7">
    <location>
        <begin position="45"/>
        <end position="157"/>
    </location>
</feature>
<evidence type="ECO:0000256" key="6">
    <source>
        <dbReference type="HAMAP-Rule" id="MF_01208"/>
    </source>
</evidence>
<keyword evidence="5 6" id="KW-0665">Pyrimidine biosynthesis</keyword>
<evidence type="ECO:0000256" key="2">
    <source>
        <dbReference type="ARBA" id="ARBA00011971"/>
    </source>
</evidence>
<comment type="cofactor">
    <cofactor evidence="6">
        <name>Mg(2+)</name>
        <dbReference type="ChEBI" id="CHEBI:18420"/>
    </cofactor>
</comment>
<evidence type="ECO:0000256" key="4">
    <source>
        <dbReference type="ARBA" id="ARBA00022679"/>
    </source>
</evidence>
<dbReference type="GO" id="GO:0000287">
    <property type="term" value="F:magnesium ion binding"/>
    <property type="evidence" value="ECO:0007669"/>
    <property type="project" value="UniProtKB-UniRule"/>
</dbReference>
<dbReference type="Gene3D" id="3.40.50.2020">
    <property type="match status" value="1"/>
</dbReference>
<proteinExistence type="inferred from homology"/>
<evidence type="ECO:0000313" key="8">
    <source>
        <dbReference type="EMBL" id="AWT59631.1"/>
    </source>
</evidence>
<keyword evidence="6" id="KW-0460">Magnesium</keyword>
<dbReference type="InterPro" id="IPR000836">
    <property type="entry name" value="PRTase_dom"/>
</dbReference>
<dbReference type="UniPathway" id="UPA00070">
    <property type="reaction ID" value="UER00119"/>
</dbReference>
<dbReference type="EMBL" id="CP029803">
    <property type="protein sequence ID" value="AWT59631.1"/>
    <property type="molecule type" value="Genomic_DNA"/>
</dbReference>
<sequence>MTKTDLARQVYDTCYIRGCFQLRSGSFSNDYFDKYLFESEPLLLKQIVESMSKYIPEETQILGGLEMGGIPIVTLLSQVTGIPSVFVRKEAKSYGTCKFAEGRSVKGMNTAIIEDVVTSGGQIILSAAALREEGAIIDTVLCVIDRESGGKEKLQKEGLRIIPLFTRSELDSMADL</sequence>
<name>A0A2Z4ACE6_9BACT</name>
<evidence type="ECO:0000256" key="1">
    <source>
        <dbReference type="ARBA" id="ARBA00004889"/>
    </source>
</evidence>
<evidence type="ECO:0000313" key="9">
    <source>
        <dbReference type="Proteomes" id="UP000247465"/>
    </source>
</evidence>
<feature type="binding site" description="in other chain" evidence="6">
    <location>
        <begin position="114"/>
        <end position="122"/>
    </location>
    <ligand>
        <name>5-phospho-alpha-D-ribose 1-diphosphate</name>
        <dbReference type="ChEBI" id="CHEBI:58017"/>
        <note>ligand shared between dimeric partners</note>
    </ligand>
</feature>
<dbReference type="AlphaFoldDB" id="A0A2Z4ACE6"/>
<feature type="binding site" evidence="6">
    <location>
        <position position="88"/>
    </location>
    <ligand>
        <name>5-phospho-alpha-D-ribose 1-diphosphate</name>
        <dbReference type="ChEBI" id="CHEBI:58017"/>
        <note>ligand shared between dimeric partners</note>
    </ligand>
</feature>
<comment type="function">
    <text evidence="6">Catalyzes the transfer of a ribosyl phosphate group from 5-phosphoribose 1-diphosphate to orotate, leading to the formation of orotidine monophosphate (OMP).</text>
</comment>
<feature type="binding site" evidence="6">
    <location>
        <position position="118"/>
    </location>
    <ligand>
        <name>orotate</name>
        <dbReference type="ChEBI" id="CHEBI:30839"/>
    </ligand>
</feature>
<organism evidence="8 9">
    <name type="scientific">Candidatus Moanibacter tarae</name>
    <dbReference type="NCBI Taxonomy" id="2200854"/>
    <lineage>
        <taxon>Bacteria</taxon>
        <taxon>Pseudomonadati</taxon>
        <taxon>Verrucomicrobiota</taxon>
        <taxon>Opitutia</taxon>
        <taxon>Puniceicoccales</taxon>
        <taxon>Puniceicoccales incertae sedis</taxon>
        <taxon>Candidatus Moanibacter</taxon>
    </lineage>
</organism>
<feature type="binding site" evidence="6">
    <location>
        <position position="146"/>
    </location>
    <ligand>
        <name>orotate</name>
        <dbReference type="ChEBI" id="CHEBI:30839"/>
    </ligand>
</feature>
<dbReference type="GO" id="GO:0004588">
    <property type="term" value="F:orotate phosphoribosyltransferase activity"/>
    <property type="evidence" value="ECO:0007669"/>
    <property type="project" value="UniProtKB-UniRule"/>
</dbReference>
<dbReference type="PANTHER" id="PTHR19278">
    <property type="entry name" value="OROTATE PHOSPHORIBOSYLTRANSFERASE"/>
    <property type="match status" value="1"/>
</dbReference>
<dbReference type="SUPFAM" id="SSF53271">
    <property type="entry name" value="PRTase-like"/>
    <property type="match status" value="1"/>
</dbReference>
<comment type="pathway">
    <text evidence="1 6">Pyrimidine metabolism; UMP biosynthesis via de novo pathway; UMP from orotate: step 1/2.</text>
</comment>
<comment type="caution">
    <text evidence="6">Lacks conserved residue(s) required for the propagation of feature annotation.</text>
</comment>
<dbReference type="PANTHER" id="PTHR19278:SF9">
    <property type="entry name" value="URIDINE 5'-MONOPHOSPHATE SYNTHASE"/>
    <property type="match status" value="1"/>
</dbReference>
<comment type="catalytic activity">
    <reaction evidence="6">
        <text>orotidine 5'-phosphate + diphosphate = orotate + 5-phospho-alpha-D-ribose 1-diphosphate</text>
        <dbReference type="Rhea" id="RHEA:10380"/>
        <dbReference type="ChEBI" id="CHEBI:30839"/>
        <dbReference type="ChEBI" id="CHEBI:33019"/>
        <dbReference type="ChEBI" id="CHEBI:57538"/>
        <dbReference type="ChEBI" id="CHEBI:58017"/>
        <dbReference type="EC" id="2.4.2.10"/>
    </reaction>
</comment>
<evidence type="ECO:0000256" key="5">
    <source>
        <dbReference type="ARBA" id="ARBA00022975"/>
    </source>
</evidence>
<dbReference type="KEGG" id="mtar:DF168_00824"/>
<gene>
    <name evidence="8" type="primary">pyrE_2</name>
    <name evidence="6" type="synonym">pyrE</name>
    <name evidence="8" type="ORF">DF168_00824</name>
</gene>
<dbReference type="HAMAP" id="MF_01208">
    <property type="entry name" value="PyrE"/>
    <property type="match status" value="1"/>
</dbReference>
<keyword evidence="3 6" id="KW-0328">Glycosyltransferase</keyword>
<comment type="subunit">
    <text evidence="6">Homodimer.</text>
</comment>
<dbReference type="GO" id="GO:0019856">
    <property type="term" value="P:pyrimidine nucleobase biosynthetic process"/>
    <property type="evidence" value="ECO:0007669"/>
    <property type="project" value="TreeGrafter"/>
</dbReference>
<dbReference type="NCBIfam" id="TIGR00336">
    <property type="entry name" value="pyrE"/>
    <property type="match status" value="1"/>
</dbReference>
<dbReference type="Pfam" id="PF00156">
    <property type="entry name" value="Pribosyltran"/>
    <property type="match status" value="1"/>
</dbReference>
<protein>
    <recommendedName>
        <fullName evidence="2 6">Orotate phosphoribosyltransferase</fullName>
        <shortName evidence="6">OPRT</shortName>
        <shortName evidence="6">OPRTase</shortName>
        <ecNumber evidence="2 6">2.4.2.10</ecNumber>
    </recommendedName>
</protein>
<comment type="similarity">
    <text evidence="6">Belongs to the purine/pyrimidine phosphoribosyltransferase family. PyrE subfamily.</text>
</comment>
<feature type="binding site" evidence="6">
    <location>
        <position position="92"/>
    </location>
    <ligand>
        <name>5-phospho-alpha-D-ribose 1-diphosphate</name>
        <dbReference type="ChEBI" id="CHEBI:58017"/>
        <note>ligand shared between dimeric partners</note>
    </ligand>
</feature>
<reference evidence="8 9" key="1">
    <citation type="submission" date="2018-06" db="EMBL/GenBank/DDBJ databases">
        <title>Draft Genome Sequence of a Novel Marine Bacterium Related to the Verrucomicrobia.</title>
        <authorList>
            <person name="Vosseberg J."/>
            <person name="Martijn J."/>
            <person name="Ettema T.J.G."/>
        </authorList>
    </citation>
    <scope>NUCLEOTIDE SEQUENCE [LARGE SCALE GENOMIC DNA]</scope>
    <source>
        <strain evidence="8">TARA_B100001123</strain>
    </source>
</reference>
<dbReference type="GO" id="GO:0044205">
    <property type="term" value="P:'de novo' UMP biosynthetic process"/>
    <property type="evidence" value="ECO:0007669"/>
    <property type="project" value="UniProtKB-UniRule"/>
</dbReference>
<dbReference type="CDD" id="cd06223">
    <property type="entry name" value="PRTases_typeI"/>
    <property type="match status" value="1"/>
</dbReference>
<feature type="binding site" description="in other chain" evidence="6">
    <location>
        <position position="89"/>
    </location>
    <ligand>
        <name>5-phospho-alpha-D-ribose 1-diphosphate</name>
        <dbReference type="ChEBI" id="CHEBI:58017"/>
        <note>ligand shared between dimeric partners</note>
    </ligand>
</feature>
<dbReference type="Proteomes" id="UP000247465">
    <property type="component" value="Chromosome"/>
</dbReference>
<dbReference type="InterPro" id="IPR023031">
    <property type="entry name" value="OPRT"/>
</dbReference>